<keyword evidence="3 5" id="KW-0964">Secreted</keyword>
<proteinExistence type="inferred from homology"/>
<evidence type="ECO:0000313" key="6">
    <source>
        <dbReference type="EMBL" id="EGZ07226.1"/>
    </source>
</evidence>
<comment type="subcellular location">
    <subcellularLocation>
        <location evidence="1 5">Secreted</location>
    </subcellularLocation>
</comment>
<sequence length="126" mass="14022">MRTQLWVLLVALVTLLANTAMVSAKSATSDLGQTSGSSSMTSMDQVRALRSLRQLRRDVPGGTSDLEGIKTVNEAITAGEERGFSDGVSRNFFARSPLIDQKPRAKLKPFTKWKLAFSKWQTRYWV</sequence>
<name>G5AB81_PHYSP</name>
<dbReference type="Proteomes" id="UP000002640">
    <property type="component" value="Unassembled WGS sequence"/>
</dbReference>
<protein>
    <recommendedName>
        <fullName evidence="5">RxLR effector protein</fullName>
    </recommendedName>
</protein>
<keyword evidence="7" id="KW-1185">Reference proteome</keyword>
<keyword evidence="4 5" id="KW-0732">Signal</keyword>
<evidence type="ECO:0000313" key="7">
    <source>
        <dbReference type="Proteomes" id="UP000002640"/>
    </source>
</evidence>
<evidence type="ECO:0000256" key="2">
    <source>
        <dbReference type="ARBA" id="ARBA00010400"/>
    </source>
</evidence>
<dbReference type="InParanoid" id="G5AB81"/>
<organism evidence="6 7">
    <name type="scientific">Phytophthora sojae (strain P6497)</name>
    <name type="common">Soybean stem and root rot agent</name>
    <name type="synonym">Phytophthora megasperma f. sp. glycines</name>
    <dbReference type="NCBI Taxonomy" id="1094619"/>
    <lineage>
        <taxon>Eukaryota</taxon>
        <taxon>Sar</taxon>
        <taxon>Stramenopiles</taxon>
        <taxon>Oomycota</taxon>
        <taxon>Peronosporomycetes</taxon>
        <taxon>Peronosporales</taxon>
        <taxon>Peronosporaceae</taxon>
        <taxon>Phytophthora</taxon>
    </lineage>
</organism>
<dbReference type="EMBL" id="JH159162">
    <property type="protein sequence ID" value="EGZ07226.1"/>
    <property type="molecule type" value="Genomic_DNA"/>
</dbReference>
<dbReference type="RefSeq" id="XP_009536792.1">
    <property type="nucleotide sequence ID" value="XM_009538497.1"/>
</dbReference>
<dbReference type="AlphaFoldDB" id="G5AB81"/>
<accession>G5AB81</accession>
<evidence type="ECO:0000256" key="4">
    <source>
        <dbReference type="ARBA" id="ARBA00022729"/>
    </source>
</evidence>
<dbReference type="InterPro" id="IPR031825">
    <property type="entry name" value="RXLR"/>
</dbReference>
<comment type="function">
    <text evidence="5">Effector that suppresses plant defense responses during pathogen infection.</text>
</comment>
<feature type="signal peptide" evidence="5">
    <location>
        <begin position="1"/>
        <end position="24"/>
    </location>
</feature>
<comment type="domain">
    <text evidence="5">The RxLR-dEER motif acts to carry the protein into the host cell cytoplasm through binding to cell surface phosphatidylinositol-3-phosphate.</text>
</comment>
<dbReference type="KEGG" id="psoj:PHYSODRAFT_306464"/>
<evidence type="ECO:0000256" key="1">
    <source>
        <dbReference type="ARBA" id="ARBA00004613"/>
    </source>
</evidence>
<feature type="chain" id="PRO_5044953256" description="RxLR effector protein" evidence="5">
    <location>
        <begin position="25"/>
        <end position="126"/>
    </location>
</feature>
<evidence type="ECO:0000256" key="3">
    <source>
        <dbReference type="ARBA" id="ARBA00022525"/>
    </source>
</evidence>
<dbReference type="Pfam" id="PF16810">
    <property type="entry name" value="RXLR"/>
    <property type="match status" value="1"/>
</dbReference>
<gene>
    <name evidence="6" type="ORF">PHYSODRAFT_306464</name>
</gene>
<dbReference type="GeneID" id="20642730"/>
<comment type="similarity">
    <text evidence="2 5">Belongs to the RxLR effector family.</text>
</comment>
<evidence type="ECO:0000256" key="5">
    <source>
        <dbReference type="RuleBase" id="RU367124"/>
    </source>
</evidence>
<reference evidence="6 7" key="1">
    <citation type="journal article" date="2006" name="Science">
        <title>Phytophthora genome sequences uncover evolutionary origins and mechanisms of pathogenesis.</title>
        <authorList>
            <person name="Tyler B.M."/>
            <person name="Tripathy S."/>
            <person name="Zhang X."/>
            <person name="Dehal P."/>
            <person name="Jiang R.H."/>
            <person name="Aerts A."/>
            <person name="Arredondo F.D."/>
            <person name="Baxter L."/>
            <person name="Bensasson D."/>
            <person name="Beynon J.L."/>
            <person name="Chapman J."/>
            <person name="Damasceno C.M."/>
            <person name="Dorrance A.E."/>
            <person name="Dou D."/>
            <person name="Dickerman A.W."/>
            <person name="Dubchak I.L."/>
            <person name="Garbelotto M."/>
            <person name="Gijzen M."/>
            <person name="Gordon S.G."/>
            <person name="Govers F."/>
            <person name="Grunwald N.J."/>
            <person name="Huang W."/>
            <person name="Ivors K.L."/>
            <person name="Jones R.W."/>
            <person name="Kamoun S."/>
            <person name="Krampis K."/>
            <person name="Lamour K.H."/>
            <person name="Lee M.K."/>
            <person name="McDonald W.H."/>
            <person name="Medina M."/>
            <person name="Meijer H.J."/>
            <person name="Nordberg E.K."/>
            <person name="Maclean D.J."/>
            <person name="Ospina-Giraldo M.D."/>
            <person name="Morris P.F."/>
            <person name="Phuntumart V."/>
            <person name="Putnam N.H."/>
            <person name="Rash S."/>
            <person name="Rose J.K."/>
            <person name="Sakihama Y."/>
            <person name="Salamov A.A."/>
            <person name="Savidor A."/>
            <person name="Scheuring C.F."/>
            <person name="Smith B.M."/>
            <person name="Sobral B.W."/>
            <person name="Terry A."/>
            <person name="Torto-Alalibo T.A."/>
            <person name="Win J."/>
            <person name="Xu Z."/>
            <person name="Zhang H."/>
            <person name="Grigoriev I.V."/>
            <person name="Rokhsar D.S."/>
            <person name="Boore J.L."/>
        </authorList>
    </citation>
    <scope>NUCLEOTIDE SEQUENCE [LARGE SCALE GENOMIC DNA]</scope>
    <source>
        <strain evidence="6 7">P6497</strain>
    </source>
</reference>